<dbReference type="CDD" id="cd16936">
    <property type="entry name" value="HATPase_RsbW-like"/>
    <property type="match status" value="1"/>
</dbReference>
<keyword evidence="3" id="KW-0547">Nucleotide-binding</keyword>
<sequence>MTMRVPFAASSVATARQQLKKWMVENGGSRDQVEDGRVVISELVANSIRHAEPLSDGTLLITWVYERRGVRLSVTDGGSPTRPRKLNAPSSALAGRGMAIVESLCLSWWAEQNRSQSTVHAVLAMS</sequence>
<evidence type="ECO:0000259" key="2">
    <source>
        <dbReference type="Pfam" id="PF13581"/>
    </source>
</evidence>
<proteinExistence type="predicted"/>
<keyword evidence="3" id="KW-0067">ATP-binding</keyword>
<gene>
    <name evidence="3" type="ORF">K1X13_05600</name>
</gene>
<keyword evidence="4" id="KW-1185">Reference proteome</keyword>
<dbReference type="Gene3D" id="3.30.565.10">
    <property type="entry name" value="Histidine kinase-like ATPase, C-terminal domain"/>
    <property type="match status" value="1"/>
</dbReference>
<dbReference type="PANTHER" id="PTHR35526:SF3">
    <property type="entry name" value="ANTI-SIGMA-F FACTOR RSBW"/>
    <property type="match status" value="1"/>
</dbReference>
<evidence type="ECO:0000313" key="4">
    <source>
        <dbReference type="Proteomes" id="UP000754710"/>
    </source>
</evidence>
<dbReference type="Proteomes" id="UP000754710">
    <property type="component" value="Unassembled WGS sequence"/>
</dbReference>
<keyword evidence="1" id="KW-0418">Kinase</keyword>
<dbReference type="PANTHER" id="PTHR35526">
    <property type="entry name" value="ANTI-SIGMA-F FACTOR RSBW-RELATED"/>
    <property type="match status" value="1"/>
</dbReference>
<dbReference type="InterPro" id="IPR036890">
    <property type="entry name" value="HATPase_C_sf"/>
</dbReference>
<organism evidence="3 4">
    <name type="scientific">Nocardioides jiangsuensis</name>
    <dbReference type="NCBI Taxonomy" id="2866161"/>
    <lineage>
        <taxon>Bacteria</taxon>
        <taxon>Bacillati</taxon>
        <taxon>Actinomycetota</taxon>
        <taxon>Actinomycetes</taxon>
        <taxon>Propionibacteriales</taxon>
        <taxon>Nocardioidaceae</taxon>
        <taxon>Nocardioides</taxon>
    </lineage>
</organism>
<dbReference type="Pfam" id="PF13581">
    <property type="entry name" value="HATPase_c_2"/>
    <property type="match status" value="1"/>
</dbReference>
<keyword evidence="1" id="KW-0723">Serine/threonine-protein kinase</keyword>
<dbReference type="InterPro" id="IPR003594">
    <property type="entry name" value="HATPase_dom"/>
</dbReference>
<reference evidence="3 4" key="1">
    <citation type="submission" date="2021-08" db="EMBL/GenBank/DDBJ databases">
        <title>Nocardioides bacterium WL0053 sp. nov., isolated from the sediment.</title>
        <authorList>
            <person name="Wang L."/>
            <person name="Zhang D."/>
            <person name="Zhang A."/>
        </authorList>
    </citation>
    <scope>NUCLEOTIDE SEQUENCE [LARGE SCALE GENOMIC DNA]</scope>
    <source>
        <strain evidence="3 4">WL0053</strain>
    </source>
</reference>
<dbReference type="SUPFAM" id="SSF55874">
    <property type="entry name" value="ATPase domain of HSP90 chaperone/DNA topoisomerase II/histidine kinase"/>
    <property type="match status" value="1"/>
</dbReference>
<evidence type="ECO:0000313" key="3">
    <source>
        <dbReference type="EMBL" id="MBY9074293.1"/>
    </source>
</evidence>
<protein>
    <submittedName>
        <fullName evidence="3">ATP-binding protein</fullName>
    </submittedName>
</protein>
<dbReference type="EMBL" id="JAIEZQ010000001">
    <property type="protein sequence ID" value="MBY9074293.1"/>
    <property type="molecule type" value="Genomic_DNA"/>
</dbReference>
<dbReference type="GO" id="GO:0005524">
    <property type="term" value="F:ATP binding"/>
    <property type="evidence" value="ECO:0007669"/>
    <property type="project" value="UniProtKB-KW"/>
</dbReference>
<feature type="domain" description="Histidine kinase/HSP90-like ATPase" evidence="2">
    <location>
        <begin position="7"/>
        <end position="105"/>
    </location>
</feature>
<keyword evidence="1" id="KW-0808">Transferase</keyword>
<accession>A0ABS7RGX3</accession>
<dbReference type="InterPro" id="IPR050267">
    <property type="entry name" value="Anti-sigma-factor_SerPK"/>
</dbReference>
<name>A0ABS7RGX3_9ACTN</name>
<comment type="caution">
    <text evidence="3">The sequence shown here is derived from an EMBL/GenBank/DDBJ whole genome shotgun (WGS) entry which is preliminary data.</text>
</comment>
<evidence type="ECO:0000256" key="1">
    <source>
        <dbReference type="ARBA" id="ARBA00022527"/>
    </source>
</evidence>